<evidence type="ECO:0000259" key="2">
    <source>
        <dbReference type="Pfam" id="PF24883"/>
    </source>
</evidence>
<accession>A0AAV9XG23</accession>
<dbReference type="Gene3D" id="3.40.50.300">
    <property type="entry name" value="P-loop containing nucleotide triphosphate hydrolases"/>
    <property type="match status" value="1"/>
</dbReference>
<gene>
    <name evidence="3" type="ORF">TWF694_008097</name>
</gene>
<dbReference type="PANTHER" id="PTHR10039">
    <property type="entry name" value="AMELOGENIN"/>
    <property type="match status" value="1"/>
</dbReference>
<dbReference type="Proteomes" id="UP001365542">
    <property type="component" value="Unassembled WGS sequence"/>
</dbReference>
<evidence type="ECO:0000313" key="3">
    <source>
        <dbReference type="EMBL" id="KAK6540705.1"/>
    </source>
</evidence>
<evidence type="ECO:0000256" key="1">
    <source>
        <dbReference type="ARBA" id="ARBA00022737"/>
    </source>
</evidence>
<reference evidence="3 4" key="1">
    <citation type="submission" date="2019-10" db="EMBL/GenBank/DDBJ databases">
        <authorList>
            <person name="Palmer J.M."/>
        </authorList>
    </citation>
    <scope>NUCLEOTIDE SEQUENCE [LARGE SCALE GENOMIC DNA]</scope>
    <source>
        <strain evidence="3 4">TWF694</strain>
    </source>
</reference>
<dbReference type="InterPro" id="IPR056884">
    <property type="entry name" value="NPHP3-like_N"/>
</dbReference>
<keyword evidence="4" id="KW-1185">Reference proteome</keyword>
<evidence type="ECO:0000313" key="4">
    <source>
        <dbReference type="Proteomes" id="UP001365542"/>
    </source>
</evidence>
<dbReference type="AlphaFoldDB" id="A0AAV9XG23"/>
<comment type="caution">
    <text evidence="3">The sequence shown here is derived from an EMBL/GenBank/DDBJ whole genome shotgun (WGS) entry which is preliminary data.</text>
</comment>
<dbReference type="Pfam" id="PF24883">
    <property type="entry name" value="NPHP3_N"/>
    <property type="match status" value="1"/>
</dbReference>
<sequence>MDGGAQRQNRQRSGRVYESVNASGTSRVINGDVYNYGLKLEADDAEACRSEILLTDTRDDKAGIISRFGARVQGTCDWITRDATYRKWLQDERSSLLWLSGPPATGKTTISVFLTDQLADSFESKAGRDDGSDDLVLYYFCTRQDERRSTAISILRGLIYLILLRRPHLINCMLKDFRSHKKNNSLFDPSNREALWRNFNKIIRELDFEKVYIVLDGLDECEESSLEWLLVKLKGLSSPELQPQKPILKLMIASQRHPRAIPAHLSAFLQIELFQDTIKEDLKLVIRSKILKLARKKANEEKDEVKRKSLW</sequence>
<keyword evidence="1" id="KW-0677">Repeat</keyword>
<protein>
    <recommendedName>
        <fullName evidence="2">Nephrocystin 3-like N-terminal domain-containing protein</fullName>
    </recommendedName>
</protein>
<organism evidence="3 4">
    <name type="scientific">Orbilia ellipsospora</name>
    <dbReference type="NCBI Taxonomy" id="2528407"/>
    <lineage>
        <taxon>Eukaryota</taxon>
        <taxon>Fungi</taxon>
        <taxon>Dikarya</taxon>
        <taxon>Ascomycota</taxon>
        <taxon>Pezizomycotina</taxon>
        <taxon>Orbiliomycetes</taxon>
        <taxon>Orbiliales</taxon>
        <taxon>Orbiliaceae</taxon>
        <taxon>Orbilia</taxon>
    </lineage>
</organism>
<proteinExistence type="predicted"/>
<feature type="domain" description="Nephrocystin 3-like N-terminal" evidence="2">
    <location>
        <begin position="74"/>
        <end position="254"/>
    </location>
</feature>
<name>A0AAV9XG23_9PEZI</name>
<dbReference type="SUPFAM" id="SSF52540">
    <property type="entry name" value="P-loop containing nucleoside triphosphate hydrolases"/>
    <property type="match status" value="1"/>
</dbReference>
<dbReference type="InterPro" id="IPR027417">
    <property type="entry name" value="P-loop_NTPase"/>
</dbReference>
<dbReference type="EMBL" id="JAVHJO010000004">
    <property type="protein sequence ID" value="KAK6540705.1"/>
    <property type="molecule type" value="Genomic_DNA"/>
</dbReference>